<dbReference type="CDD" id="cd21377">
    <property type="entry name" value="CTWD_Cns1-like"/>
    <property type="match status" value="1"/>
</dbReference>
<reference evidence="6" key="1">
    <citation type="submission" date="2022-11" db="UniProtKB">
        <authorList>
            <consortium name="WormBaseParasite"/>
        </authorList>
    </citation>
    <scope>IDENTIFICATION</scope>
</reference>
<evidence type="ECO:0000259" key="4">
    <source>
        <dbReference type="Pfam" id="PF18972"/>
    </source>
</evidence>
<evidence type="ECO:0000256" key="1">
    <source>
        <dbReference type="ARBA" id="ARBA00022737"/>
    </source>
</evidence>
<accession>A0A915ES53</accession>
<dbReference type="GO" id="GO:0030544">
    <property type="term" value="F:Hsp70 protein binding"/>
    <property type="evidence" value="ECO:0007669"/>
    <property type="project" value="TreeGrafter"/>
</dbReference>
<dbReference type="InterPro" id="IPR011990">
    <property type="entry name" value="TPR-like_helical_dom_sf"/>
</dbReference>
<dbReference type="Proteomes" id="UP000887574">
    <property type="component" value="Unplaced"/>
</dbReference>
<proteinExistence type="inferred from homology"/>
<organism evidence="5 6">
    <name type="scientific">Ditylenchus dipsaci</name>
    <dbReference type="NCBI Taxonomy" id="166011"/>
    <lineage>
        <taxon>Eukaryota</taxon>
        <taxon>Metazoa</taxon>
        <taxon>Ecdysozoa</taxon>
        <taxon>Nematoda</taxon>
        <taxon>Chromadorea</taxon>
        <taxon>Rhabditida</taxon>
        <taxon>Tylenchina</taxon>
        <taxon>Tylenchomorpha</taxon>
        <taxon>Sphaerularioidea</taxon>
        <taxon>Anguinidae</taxon>
        <taxon>Anguininae</taxon>
        <taxon>Ditylenchus</taxon>
    </lineage>
</organism>
<dbReference type="InterPro" id="IPR044059">
    <property type="entry name" value="Csn1/TTC4_wheel"/>
</dbReference>
<dbReference type="InterPro" id="IPR019734">
    <property type="entry name" value="TPR_rpt"/>
</dbReference>
<evidence type="ECO:0000313" key="6">
    <source>
        <dbReference type="WBParaSite" id="jg8916"/>
    </source>
</evidence>
<dbReference type="GO" id="GO:0006457">
    <property type="term" value="P:protein folding"/>
    <property type="evidence" value="ECO:0007669"/>
    <property type="project" value="TreeGrafter"/>
</dbReference>
<dbReference type="GO" id="GO:0005634">
    <property type="term" value="C:nucleus"/>
    <property type="evidence" value="ECO:0007669"/>
    <property type="project" value="TreeGrafter"/>
</dbReference>
<dbReference type="SUPFAM" id="SSF48452">
    <property type="entry name" value="TPR-like"/>
    <property type="match status" value="1"/>
</dbReference>
<evidence type="ECO:0000256" key="2">
    <source>
        <dbReference type="ARBA" id="ARBA00022803"/>
    </source>
</evidence>
<dbReference type="AlphaFoldDB" id="A0A915ES53"/>
<feature type="domain" description="Cns1/TTC4 wheel" evidence="4">
    <location>
        <begin position="274"/>
        <end position="384"/>
    </location>
</feature>
<keyword evidence="5" id="KW-1185">Reference proteome</keyword>
<keyword evidence="2" id="KW-0802">TPR repeat</keyword>
<dbReference type="Gene3D" id="1.25.40.10">
    <property type="entry name" value="Tetratricopeptide repeat domain"/>
    <property type="match status" value="1"/>
</dbReference>
<dbReference type="SMART" id="SM00028">
    <property type="entry name" value="TPR"/>
    <property type="match status" value="2"/>
</dbReference>
<dbReference type="PANTHER" id="PTHR46035:SF1">
    <property type="entry name" value="TETRATRICOPEPTIDE REPEAT PROTEIN 4"/>
    <property type="match status" value="1"/>
</dbReference>
<evidence type="ECO:0000313" key="5">
    <source>
        <dbReference type="Proteomes" id="UP000887574"/>
    </source>
</evidence>
<comment type="similarity">
    <text evidence="3">Belongs to the TTC4 family.</text>
</comment>
<keyword evidence="1" id="KW-0677">Repeat</keyword>
<dbReference type="GO" id="GO:0051879">
    <property type="term" value="F:Hsp90 protein binding"/>
    <property type="evidence" value="ECO:0007669"/>
    <property type="project" value="InterPro"/>
</dbReference>
<protein>
    <submittedName>
        <fullName evidence="6">Cns1/TTC4 wheel domain-containing protein</fullName>
    </submittedName>
</protein>
<evidence type="ECO:0000256" key="3">
    <source>
        <dbReference type="ARBA" id="ARBA00023602"/>
    </source>
</evidence>
<dbReference type="PANTHER" id="PTHR46035">
    <property type="entry name" value="TETRATRICOPEPTIDE REPEAT PROTEIN 4"/>
    <property type="match status" value="1"/>
</dbReference>
<dbReference type="GO" id="GO:0005829">
    <property type="term" value="C:cytosol"/>
    <property type="evidence" value="ECO:0007669"/>
    <property type="project" value="TreeGrafter"/>
</dbReference>
<dbReference type="Pfam" id="PF18972">
    <property type="entry name" value="Wheel"/>
    <property type="match status" value="1"/>
</dbReference>
<name>A0A915ES53_9BILA</name>
<dbReference type="WBParaSite" id="jg8916">
    <property type="protein sequence ID" value="jg8916"/>
    <property type="gene ID" value="jg8916"/>
</dbReference>
<sequence>MAEKMDADLDRFMDELAANRTTNTEAKKSFDFDEWCKTIDQHPAFMTNLNEAALKNGQYSETIEALQAMKYSNDEEEEEDLCDSAAQHKDEGNKHFKFKKYRWAVDCYTNGIKLCCENQKLNSVLYANRAAARKYLGNKRSALRDCVFARRFDPHNLKAIRRGAECLLEMGYGKQCLEWINSSIEEEVVHSLEDLRIKAKQLLVKQERDARQQKARNSADSKKKQALLAAFEQRQIGFQPALCLDDRDDGLFDWSALEVRIGQFDKVPLVYLDEKTRQLVWPLLLQYPEVGQTDFVTDCFESSPFIEVLVEVLESPAAWDSAHDYRQDNVRLFVALDVYDDEQVREVGFDECLRDLLSLPDVVVARGLPVIQVYTKKHVSDRIEKLGHKRLRFSKKP</sequence>